<sequence>MAWNESSVSKHIENPPVLVINNSLIGIGFDEKKPQNMKTVTMKKRRDARKEITIRTRQLNSALRKSVSWNFRCTCKSWDFRLGGGGKMRKPL</sequence>
<accession>A0A4Y2FFB9</accession>
<organism evidence="1 2">
    <name type="scientific">Araneus ventricosus</name>
    <name type="common">Orbweaver spider</name>
    <name type="synonym">Epeira ventricosa</name>
    <dbReference type="NCBI Taxonomy" id="182803"/>
    <lineage>
        <taxon>Eukaryota</taxon>
        <taxon>Metazoa</taxon>
        <taxon>Ecdysozoa</taxon>
        <taxon>Arthropoda</taxon>
        <taxon>Chelicerata</taxon>
        <taxon>Arachnida</taxon>
        <taxon>Araneae</taxon>
        <taxon>Araneomorphae</taxon>
        <taxon>Entelegynae</taxon>
        <taxon>Araneoidea</taxon>
        <taxon>Araneidae</taxon>
        <taxon>Araneus</taxon>
    </lineage>
</organism>
<evidence type="ECO:0000313" key="1">
    <source>
        <dbReference type="EMBL" id="GBM38224.1"/>
    </source>
</evidence>
<dbReference type="EMBL" id="BGPR01000862">
    <property type="protein sequence ID" value="GBM38224.1"/>
    <property type="molecule type" value="Genomic_DNA"/>
</dbReference>
<keyword evidence="2" id="KW-1185">Reference proteome</keyword>
<reference evidence="1 2" key="1">
    <citation type="journal article" date="2019" name="Sci. Rep.">
        <title>Orb-weaving spider Araneus ventricosus genome elucidates the spidroin gene catalogue.</title>
        <authorList>
            <person name="Kono N."/>
            <person name="Nakamura H."/>
            <person name="Ohtoshi R."/>
            <person name="Moran D.A.P."/>
            <person name="Shinohara A."/>
            <person name="Yoshida Y."/>
            <person name="Fujiwara M."/>
            <person name="Mori M."/>
            <person name="Tomita M."/>
            <person name="Arakawa K."/>
        </authorList>
    </citation>
    <scope>NUCLEOTIDE SEQUENCE [LARGE SCALE GENOMIC DNA]</scope>
</reference>
<protein>
    <submittedName>
        <fullName evidence="1">Uncharacterized protein</fullName>
    </submittedName>
</protein>
<proteinExistence type="predicted"/>
<gene>
    <name evidence="1" type="ORF">AVEN_8285_1</name>
</gene>
<dbReference type="Proteomes" id="UP000499080">
    <property type="component" value="Unassembled WGS sequence"/>
</dbReference>
<comment type="caution">
    <text evidence="1">The sequence shown here is derived from an EMBL/GenBank/DDBJ whole genome shotgun (WGS) entry which is preliminary data.</text>
</comment>
<dbReference type="AlphaFoldDB" id="A0A4Y2FFB9"/>
<evidence type="ECO:0000313" key="2">
    <source>
        <dbReference type="Proteomes" id="UP000499080"/>
    </source>
</evidence>
<name>A0A4Y2FFB9_ARAVE</name>